<feature type="compositionally biased region" description="Basic and acidic residues" evidence="13">
    <location>
        <begin position="40"/>
        <end position="50"/>
    </location>
</feature>
<keyword evidence="4 11" id="KW-1134">Transmembrane beta strand</keyword>
<evidence type="ECO:0000256" key="8">
    <source>
        <dbReference type="ARBA" id="ARBA00023136"/>
    </source>
</evidence>
<keyword evidence="8 11" id="KW-0472">Membrane</keyword>
<evidence type="ECO:0000256" key="6">
    <source>
        <dbReference type="ARBA" id="ARBA00022729"/>
    </source>
</evidence>
<comment type="similarity">
    <text evidence="2">Belongs to the TonB-dependent receptor family. Hemoglobin/haptoglobin binding protein subfamily.</text>
</comment>
<dbReference type="Proteomes" id="UP000002734">
    <property type="component" value="Chromosome"/>
</dbReference>
<keyword evidence="5 11" id="KW-0812">Transmembrane</keyword>
<keyword evidence="7 12" id="KW-0798">TonB box</keyword>
<evidence type="ECO:0000259" key="15">
    <source>
        <dbReference type="Pfam" id="PF07715"/>
    </source>
</evidence>
<dbReference type="InterPro" id="IPR039426">
    <property type="entry name" value="TonB-dep_rcpt-like"/>
</dbReference>
<evidence type="ECO:0000256" key="13">
    <source>
        <dbReference type="SAM" id="MobiDB-lite"/>
    </source>
</evidence>
<dbReference type="PANTHER" id="PTHR30069">
    <property type="entry name" value="TONB-DEPENDENT OUTER MEMBRANE RECEPTOR"/>
    <property type="match status" value="1"/>
</dbReference>
<keyword evidence="17" id="KW-1185">Reference proteome</keyword>
<evidence type="ECO:0000256" key="2">
    <source>
        <dbReference type="ARBA" id="ARBA00008143"/>
    </source>
</evidence>
<dbReference type="Gene3D" id="2.40.170.20">
    <property type="entry name" value="TonB-dependent receptor, beta-barrel domain"/>
    <property type="match status" value="1"/>
</dbReference>
<keyword evidence="10 11" id="KW-0998">Cell outer membrane</keyword>
<evidence type="ECO:0000256" key="7">
    <source>
        <dbReference type="ARBA" id="ARBA00023077"/>
    </source>
</evidence>
<feature type="domain" description="TonB-dependent receptor plug" evidence="15">
    <location>
        <begin position="68"/>
        <end position="193"/>
    </location>
</feature>
<evidence type="ECO:0000256" key="9">
    <source>
        <dbReference type="ARBA" id="ARBA00023170"/>
    </source>
</evidence>
<comment type="subcellular location">
    <subcellularLocation>
        <location evidence="1 11">Cell outer membrane</location>
        <topology evidence="1 11">Multi-pass membrane protein</topology>
    </subcellularLocation>
</comment>
<proteinExistence type="inferred from homology"/>
<dbReference type="eggNOG" id="COG4771">
    <property type="taxonomic scope" value="Bacteria"/>
</dbReference>
<evidence type="ECO:0000256" key="1">
    <source>
        <dbReference type="ARBA" id="ARBA00004571"/>
    </source>
</evidence>
<dbReference type="InterPro" id="IPR037066">
    <property type="entry name" value="Plug_dom_sf"/>
</dbReference>
<feature type="compositionally biased region" description="Polar residues" evidence="13">
    <location>
        <begin position="51"/>
        <end position="62"/>
    </location>
</feature>
<dbReference type="GO" id="GO:0009279">
    <property type="term" value="C:cell outer membrane"/>
    <property type="evidence" value="ECO:0007669"/>
    <property type="project" value="UniProtKB-SubCell"/>
</dbReference>
<dbReference type="GO" id="GO:0015344">
    <property type="term" value="F:siderophore uptake transmembrane transporter activity"/>
    <property type="evidence" value="ECO:0007669"/>
    <property type="project" value="TreeGrafter"/>
</dbReference>
<dbReference type="Gene3D" id="2.170.130.10">
    <property type="entry name" value="TonB-dependent receptor, plug domain"/>
    <property type="match status" value="1"/>
</dbReference>
<evidence type="ECO:0000256" key="3">
    <source>
        <dbReference type="ARBA" id="ARBA00022448"/>
    </source>
</evidence>
<dbReference type="PROSITE" id="PS51257">
    <property type="entry name" value="PROKAR_LIPOPROTEIN"/>
    <property type="match status" value="1"/>
</dbReference>
<sequence>MFLHRNTETHRTGLSRIILTGVLSGLACQTLAAETSTAEETTRKTEKSAADKSQPTGDQITVLSPRVKKPGTTITVTEEEIRKNGGNDFGSVMRYQPLVGTTGSSGGSGSGKSGFDRSGYTGYNIRGLESNRVAIDVDGIPLPNATSRGYAGRAGLGTFGIGRDYIDPYMYGLISIDAGATPVERANNAIGGAVSFRPKSPDQYLSAQKTHYFGYQSGYDSANRSWQNGVTVAGGDKTLRGIVAISRRDGQETRTNSDALSAYPMNWHSTAVMTSAIWQPNDQHRFTGTLDYYDKTTHTHYDGWNSSGNAIVGTSHQESDTQRWSMNLRHSWTAAASGGLVDAVDSRVYFQRSKAQDETYLPQDSGSMYTTYSDYNVKTFGVETSLLKEWGMHQFTWGFNAQQSNTERPFHQAPTQTYANAIMQPEADSRSYSLGGFAQDKMDFEVAGKTLSVTPGVRVAYQNTKPRNLSSLSAGSSVIDSDDVTALYDKTNSDTQVLPSLSLQYELAPRLSTYLQYRRGAQFPDAGQLYGSWGLGSNYAGRAQYALIGNTSLKTETSDNYEWGLKGDITEGVAFRSALFYNNYRDFIAYTRYTRAANPERFTTVPSNIYTAYQAENRDKAYIYGAEFSSRIQWGTWFNTLNGVSTTLAVGYSEGKSKSSYLGDRYVDLDSVAPVKAVIGLAWDDPEKRYGAAVNATFQKGKQATATNRQSYSNSGTALTDSSSSYLRIPGYGLVDLTAYWQVLPHVRLNGGVYNLTDRKYWDYLSSRQLTLATNQDLYNKELAVMPGRTFQLGVNVEF</sequence>
<dbReference type="PANTHER" id="PTHR30069:SF29">
    <property type="entry name" value="HEMOGLOBIN AND HEMOGLOBIN-HAPTOGLOBIN-BINDING PROTEIN 1-RELATED"/>
    <property type="match status" value="1"/>
</dbReference>
<protein>
    <submittedName>
        <fullName evidence="16">TonB-dependent receptor</fullName>
    </submittedName>
</protein>
<dbReference type="Pfam" id="PF07715">
    <property type="entry name" value="Plug"/>
    <property type="match status" value="1"/>
</dbReference>
<keyword evidence="9 16" id="KW-0675">Receptor</keyword>
<dbReference type="InterPro" id="IPR012910">
    <property type="entry name" value="Plug_dom"/>
</dbReference>
<organism evidence="16 17">
    <name type="scientific">Musicola paradisiaca (strain Ech703)</name>
    <name type="common">Dickeya paradisiaca</name>
    <name type="synonym">Dickeya dadantii</name>
    <dbReference type="NCBI Taxonomy" id="579405"/>
    <lineage>
        <taxon>Bacteria</taxon>
        <taxon>Pseudomonadati</taxon>
        <taxon>Pseudomonadota</taxon>
        <taxon>Gammaproteobacteria</taxon>
        <taxon>Enterobacterales</taxon>
        <taxon>Pectobacteriaceae</taxon>
        <taxon>Musicola</taxon>
    </lineage>
</organism>
<keyword evidence="3 11" id="KW-0813">Transport</keyword>
<dbReference type="CDD" id="cd01347">
    <property type="entry name" value="ligand_gated_channel"/>
    <property type="match status" value="1"/>
</dbReference>
<evidence type="ECO:0000256" key="5">
    <source>
        <dbReference type="ARBA" id="ARBA00022692"/>
    </source>
</evidence>
<name>C6CCX6_MUSP7</name>
<dbReference type="KEGG" id="dda:Dd703_1213"/>
<evidence type="ECO:0000256" key="12">
    <source>
        <dbReference type="RuleBase" id="RU003357"/>
    </source>
</evidence>
<reference evidence="16" key="1">
    <citation type="submission" date="2009-06" db="EMBL/GenBank/DDBJ databases">
        <title>Complete sequence of Dickeya dadantii Ech703.</title>
        <authorList>
            <consortium name="US DOE Joint Genome Institute"/>
            <person name="Lucas S."/>
            <person name="Copeland A."/>
            <person name="Lapidus A."/>
            <person name="Glavina del Rio T."/>
            <person name="Dalin E."/>
            <person name="Tice H."/>
            <person name="Bruce D."/>
            <person name="Goodwin L."/>
            <person name="Pitluck S."/>
            <person name="Chertkov O."/>
            <person name="Brettin T."/>
            <person name="Detter J.C."/>
            <person name="Han C."/>
            <person name="Larimer F."/>
            <person name="Land M."/>
            <person name="Hauser L."/>
            <person name="Kyrpides N."/>
            <person name="Mikhailova N."/>
            <person name="Balakrishnan V."/>
            <person name="Glasner J."/>
            <person name="Perna N.T."/>
        </authorList>
    </citation>
    <scope>NUCLEOTIDE SEQUENCE [LARGE SCALE GENOMIC DNA]</scope>
    <source>
        <strain evidence="16">Ech703</strain>
    </source>
</reference>
<dbReference type="RefSeq" id="WP_012764834.1">
    <property type="nucleotide sequence ID" value="NC_012880.1"/>
</dbReference>
<evidence type="ECO:0000313" key="16">
    <source>
        <dbReference type="EMBL" id="ACS85017.1"/>
    </source>
</evidence>
<dbReference type="SUPFAM" id="SSF56935">
    <property type="entry name" value="Porins"/>
    <property type="match status" value="1"/>
</dbReference>
<dbReference type="EMBL" id="CP001654">
    <property type="protein sequence ID" value="ACS85017.1"/>
    <property type="molecule type" value="Genomic_DNA"/>
</dbReference>
<dbReference type="HOGENOM" id="CLU_008287_19_0_6"/>
<feature type="region of interest" description="Disordered" evidence="13">
    <location>
        <begin position="34"/>
        <end position="74"/>
    </location>
</feature>
<dbReference type="Pfam" id="PF00593">
    <property type="entry name" value="TonB_dep_Rec_b-barrel"/>
    <property type="match status" value="1"/>
</dbReference>
<feature type="domain" description="TonB-dependent receptor-like beta-barrel" evidence="14">
    <location>
        <begin position="280"/>
        <end position="756"/>
    </location>
</feature>
<accession>C6CCX6</accession>
<dbReference type="InterPro" id="IPR036942">
    <property type="entry name" value="Beta-barrel_TonB_sf"/>
</dbReference>
<dbReference type="InterPro" id="IPR000531">
    <property type="entry name" value="Beta-barrel_TonB"/>
</dbReference>
<dbReference type="STRING" id="579405.Dd703_1213"/>
<evidence type="ECO:0000313" key="17">
    <source>
        <dbReference type="Proteomes" id="UP000002734"/>
    </source>
</evidence>
<dbReference type="GO" id="GO:0044718">
    <property type="term" value="P:siderophore transmembrane transport"/>
    <property type="evidence" value="ECO:0007669"/>
    <property type="project" value="TreeGrafter"/>
</dbReference>
<keyword evidence="6" id="KW-0732">Signal</keyword>
<dbReference type="AlphaFoldDB" id="C6CCX6"/>
<evidence type="ECO:0000256" key="11">
    <source>
        <dbReference type="PROSITE-ProRule" id="PRU01360"/>
    </source>
</evidence>
<evidence type="ECO:0000256" key="10">
    <source>
        <dbReference type="ARBA" id="ARBA00023237"/>
    </source>
</evidence>
<evidence type="ECO:0000256" key="4">
    <source>
        <dbReference type="ARBA" id="ARBA00022452"/>
    </source>
</evidence>
<dbReference type="PROSITE" id="PS52016">
    <property type="entry name" value="TONB_DEPENDENT_REC_3"/>
    <property type="match status" value="1"/>
</dbReference>
<gene>
    <name evidence="16" type="ordered locus">Dd703_1213</name>
</gene>
<evidence type="ECO:0000259" key="14">
    <source>
        <dbReference type="Pfam" id="PF00593"/>
    </source>
</evidence>